<proteinExistence type="predicted"/>
<sequence>MEQQHGALNEVNSFLDDVTQQIQYKPIRNEIRKELAAHIEDRKEEYEHYGIHGPEAWRKALAAMGDAVEVGIQLNEIRKVQKNSLSVLFVIALTVIGMIGTIRTEVSSGFYIRYTDLFYFFFGVIILLITYHFGYQFFAKNCKKILYALLSVLLLYFLFILVSVYFENYSLISFLNTSLAFALRILCIPFVVGFSYFNRKKKHLPILLTTIITAFILITSSVTFLSDYLIAANIIFIVTVYASFLYMIIKKLFGETKRYQIITYLVSLGVVITIFIISLLGDVKSEFEQFIYPERVASDYWDDAYNSILIRELLSKAEFIGPISLSEEESVNYLTGKWYFDDLSDTDIKYRMQFASENGIILEDILPLHYHNNYRVAYWILKYGWFLFFVLISIILTAYGVLFRMIQKINNNMGKIMALSCVIALSTQVIIYVLGNIGYQLGWFCTFPFISEGKCSITINMILAGLACSAYRYDKVTTEDNYNMIKGRRNKLFIGTIQPKN</sequence>
<dbReference type="RefSeq" id="WP_151146855.1">
    <property type="nucleotide sequence ID" value="NZ_WAGX01000006.1"/>
</dbReference>
<feature type="transmembrane region" description="Helical" evidence="1">
    <location>
        <begin position="117"/>
        <end position="138"/>
    </location>
</feature>
<reference evidence="2 3" key="2">
    <citation type="submission" date="2020-02" db="EMBL/GenBank/DDBJ databases">
        <title>Candidatus Galacturonibacter soehngenii shows hetero-acetogenic catabolism of galacturonic acid but lacks a canonical carbon monoxide dehydrogenase/acetyl-CoA synthase complex.</title>
        <authorList>
            <person name="Diender M."/>
            <person name="Stouten G.R."/>
            <person name="Petersen J.F."/>
            <person name="Nielsen P.H."/>
            <person name="Dueholm M.S."/>
            <person name="Pronk J.T."/>
            <person name="Van Loosdrecht M.C.M."/>
        </authorList>
    </citation>
    <scope>NUCLEOTIDE SEQUENCE [LARGE SCALE GENOMIC DNA]</scope>
    <source>
        <strain evidence="2">GalUA</strain>
    </source>
</reference>
<organism evidence="2 3">
    <name type="scientific">Candidatus Galacturonatibacter soehngenii</name>
    <dbReference type="NCBI Taxonomy" id="2307010"/>
    <lineage>
        <taxon>Bacteria</taxon>
        <taxon>Bacillati</taxon>
        <taxon>Bacillota</taxon>
        <taxon>Clostridia</taxon>
        <taxon>Lachnospirales</taxon>
        <taxon>Lachnospiraceae</taxon>
        <taxon>Candidatus Galacturonatibacter</taxon>
    </lineage>
</organism>
<keyword evidence="1" id="KW-0812">Transmembrane</keyword>
<feature type="transmembrane region" description="Helical" evidence="1">
    <location>
        <begin position="228"/>
        <end position="249"/>
    </location>
</feature>
<evidence type="ECO:0000313" key="2">
    <source>
        <dbReference type="EMBL" id="KAB1436571.1"/>
    </source>
</evidence>
<feature type="transmembrane region" description="Helical" evidence="1">
    <location>
        <begin position="178"/>
        <end position="197"/>
    </location>
</feature>
<keyword evidence="1" id="KW-0472">Membrane</keyword>
<feature type="transmembrane region" description="Helical" evidence="1">
    <location>
        <begin position="204"/>
        <end position="222"/>
    </location>
</feature>
<dbReference type="EMBL" id="WAGX01000006">
    <property type="protein sequence ID" value="KAB1436571.1"/>
    <property type="molecule type" value="Genomic_DNA"/>
</dbReference>
<keyword evidence="1" id="KW-1133">Transmembrane helix</keyword>
<dbReference type="OrthoDB" id="9802195at2"/>
<dbReference type="AlphaFoldDB" id="A0A7V7QIN4"/>
<name>A0A7V7QIN4_9FIRM</name>
<dbReference type="InterPro" id="IPR047928">
    <property type="entry name" value="Perm_prefix_1"/>
</dbReference>
<feature type="transmembrane region" description="Helical" evidence="1">
    <location>
        <begin position="383"/>
        <end position="404"/>
    </location>
</feature>
<comment type="caution">
    <text evidence="2">The sequence shown here is derived from an EMBL/GenBank/DDBJ whole genome shotgun (WGS) entry which is preliminary data.</text>
</comment>
<dbReference type="Proteomes" id="UP000461768">
    <property type="component" value="Unassembled WGS sequence"/>
</dbReference>
<reference evidence="2 3" key="1">
    <citation type="submission" date="2019-09" db="EMBL/GenBank/DDBJ databases">
        <authorList>
            <person name="Valk L.C."/>
        </authorList>
    </citation>
    <scope>NUCLEOTIDE SEQUENCE [LARGE SCALE GENOMIC DNA]</scope>
    <source>
        <strain evidence="2">GalUA</strain>
    </source>
</reference>
<evidence type="ECO:0000256" key="1">
    <source>
        <dbReference type="SAM" id="Phobius"/>
    </source>
</evidence>
<feature type="transmembrane region" description="Helical" evidence="1">
    <location>
        <begin position="416"/>
        <end position="435"/>
    </location>
</feature>
<dbReference type="NCBIfam" id="NF038403">
    <property type="entry name" value="perm_prefix_1"/>
    <property type="match status" value="1"/>
</dbReference>
<feature type="transmembrane region" description="Helical" evidence="1">
    <location>
        <begin position="261"/>
        <end position="280"/>
    </location>
</feature>
<evidence type="ECO:0000313" key="3">
    <source>
        <dbReference type="Proteomes" id="UP000461768"/>
    </source>
</evidence>
<evidence type="ECO:0008006" key="4">
    <source>
        <dbReference type="Google" id="ProtNLM"/>
    </source>
</evidence>
<feature type="transmembrane region" description="Helical" evidence="1">
    <location>
        <begin position="85"/>
        <end position="102"/>
    </location>
</feature>
<protein>
    <recommendedName>
        <fullName evidence="4">Cell wall polymerase</fullName>
    </recommendedName>
</protein>
<feature type="transmembrane region" description="Helical" evidence="1">
    <location>
        <begin position="145"/>
        <end position="166"/>
    </location>
</feature>
<keyword evidence="3" id="KW-1185">Reference proteome</keyword>
<gene>
    <name evidence="2" type="ORF">F7O84_14520</name>
</gene>
<accession>A0A7V7QIN4</accession>